<dbReference type="NCBIfam" id="NF007002">
    <property type="entry name" value="PRK09465.1"/>
    <property type="match status" value="1"/>
</dbReference>
<evidence type="ECO:0000313" key="10">
    <source>
        <dbReference type="Proteomes" id="UP001203423"/>
    </source>
</evidence>
<feature type="chain" id="PRO_5046939311" evidence="8">
    <location>
        <begin position="24"/>
        <end position="449"/>
    </location>
</feature>
<dbReference type="Pfam" id="PF02321">
    <property type="entry name" value="OEP"/>
    <property type="match status" value="2"/>
</dbReference>
<protein>
    <submittedName>
        <fullName evidence="9">Outer membrane channel protein TolC</fullName>
    </submittedName>
</protein>
<evidence type="ECO:0000256" key="3">
    <source>
        <dbReference type="ARBA" id="ARBA00022448"/>
    </source>
</evidence>
<evidence type="ECO:0000256" key="7">
    <source>
        <dbReference type="ARBA" id="ARBA00023237"/>
    </source>
</evidence>
<evidence type="ECO:0000256" key="6">
    <source>
        <dbReference type="ARBA" id="ARBA00023136"/>
    </source>
</evidence>
<dbReference type="InterPro" id="IPR010130">
    <property type="entry name" value="T1SS_OMP_TolC"/>
</dbReference>
<dbReference type="InterPro" id="IPR051906">
    <property type="entry name" value="TolC-like"/>
</dbReference>
<evidence type="ECO:0000256" key="4">
    <source>
        <dbReference type="ARBA" id="ARBA00022452"/>
    </source>
</evidence>
<dbReference type="InterPro" id="IPR003423">
    <property type="entry name" value="OMP_efflux"/>
</dbReference>
<organism evidence="9 10">
    <name type="scientific">Shewanella surugensis</name>
    <dbReference type="NCBI Taxonomy" id="212020"/>
    <lineage>
        <taxon>Bacteria</taxon>
        <taxon>Pseudomonadati</taxon>
        <taxon>Pseudomonadota</taxon>
        <taxon>Gammaproteobacteria</taxon>
        <taxon>Alteromonadales</taxon>
        <taxon>Shewanellaceae</taxon>
        <taxon>Shewanella</taxon>
    </lineage>
</organism>
<keyword evidence="3" id="KW-0813">Transport</keyword>
<dbReference type="EMBL" id="JAKIKS010000003">
    <property type="protein sequence ID" value="MCL1123232.1"/>
    <property type="molecule type" value="Genomic_DNA"/>
</dbReference>
<keyword evidence="10" id="KW-1185">Reference proteome</keyword>
<evidence type="ECO:0000256" key="2">
    <source>
        <dbReference type="ARBA" id="ARBA00007613"/>
    </source>
</evidence>
<evidence type="ECO:0000256" key="1">
    <source>
        <dbReference type="ARBA" id="ARBA00004442"/>
    </source>
</evidence>
<dbReference type="Gene3D" id="1.20.1600.10">
    <property type="entry name" value="Outer membrane efflux proteins (OEP)"/>
    <property type="match status" value="1"/>
</dbReference>
<dbReference type="NCBIfam" id="TIGR01844">
    <property type="entry name" value="type_I_sec_TolC"/>
    <property type="match status" value="1"/>
</dbReference>
<feature type="signal peptide" evidence="8">
    <location>
        <begin position="1"/>
        <end position="23"/>
    </location>
</feature>
<reference evidence="9 10" key="1">
    <citation type="submission" date="2022-01" db="EMBL/GenBank/DDBJ databases">
        <title>Whole genome-based taxonomy of the Shewanellaceae.</title>
        <authorList>
            <person name="Martin-Rodriguez A.J."/>
        </authorList>
    </citation>
    <scope>NUCLEOTIDE SEQUENCE [LARGE SCALE GENOMIC DNA]</scope>
    <source>
        <strain evidence="9 10">DSM 17177</strain>
    </source>
</reference>
<accession>A0ABT0L6B5</accession>
<dbReference type="RefSeq" id="WP_248938518.1">
    <property type="nucleotide sequence ID" value="NZ_JAKIKS010000003.1"/>
</dbReference>
<comment type="subcellular location">
    <subcellularLocation>
        <location evidence="1">Cell outer membrane</location>
    </subcellularLocation>
</comment>
<dbReference type="Proteomes" id="UP001203423">
    <property type="component" value="Unassembled WGS sequence"/>
</dbReference>
<comment type="caution">
    <text evidence="9">The sequence shown here is derived from an EMBL/GenBank/DDBJ whole genome shotgun (WGS) entry which is preliminary data.</text>
</comment>
<comment type="similarity">
    <text evidence="2">Belongs to the outer membrane factor (OMF) (TC 1.B.17) family.</text>
</comment>
<sequence length="449" mass="49091">MKFKRCTLCLAFAFAASMNNAEATNLLDIYKQALTNDPTVLQAKAERDSLYENINQSRASLLPSISGDISVSRTWDNQTSTVSADGNVASAGLSLSQTLYDGSLWSKLTLSEKTASQADITYADTLQNLIVRVSKAYFSVLTSQDDYRFKKAAQHAYKRQLAQTQERFKVGLSPIADVQSAQAQYDLATAQAVTAKNTLTNNYESLRAITGVDYTDIDILDTQHFSTSQMIPSSMQNWVKLSDNKNLSLLSDEVGKEIANETINYYKAGHLPTLSLSANANKYNEDINNPDYPSPYNYNSSSVALTLNVPIYSGGKVNSQVRQAQDDYVKACEILEQTHRGVIQNVRSDYNNVNASISTIKAYQQSVASANIAAKATLAGFEVGTRTIVDVLNSTSTLYSSKSELSQARYHYIDSVLALKQAAGTLTEKDLIAINKGLITPASTPTKQS</sequence>
<dbReference type="InterPro" id="IPR058622">
    <property type="entry name" value="TolC"/>
</dbReference>
<gene>
    <name evidence="9" type="primary">tolC</name>
    <name evidence="9" type="ORF">L2764_01730</name>
</gene>
<dbReference type="PANTHER" id="PTHR30026:SF20">
    <property type="entry name" value="OUTER MEMBRANE PROTEIN TOLC"/>
    <property type="match status" value="1"/>
</dbReference>
<keyword evidence="8" id="KW-0732">Signal</keyword>
<name>A0ABT0L6B5_9GAMM</name>
<evidence type="ECO:0000313" key="9">
    <source>
        <dbReference type="EMBL" id="MCL1123232.1"/>
    </source>
</evidence>
<keyword evidence="6" id="KW-0472">Membrane</keyword>
<evidence type="ECO:0000256" key="5">
    <source>
        <dbReference type="ARBA" id="ARBA00022692"/>
    </source>
</evidence>
<proteinExistence type="inferred from homology"/>
<keyword evidence="5" id="KW-0812">Transmembrane</keyword>
<evidence type="ECO:0000256" key="8">
    <source>
        <dbReference type="SAM" id="SignalP"/>
    </source>
</evidence>
<dbReference type="SUPFAM" id="SSF56954">
    <property type="entry name" value="Outer membrane efflux proteins (OEP)"/>
    <property type="match status" value="1"/>
</dbReference>
<keyword evidence="7" id="KW-0998">Cell outer membrane</keyword>
<dbReference type="PANTHER" id="PTHR30026">
    <property type="entry name" value="OUTER MEMBRANE PROTEIN TOLC"/>
    <property type="match status" value="1"/>
</dbReference>
<keyword evidence="4" id="KW-1134">Transmembrane beta strand</keyword>